<evidence type="ECO:0000313" key="4">
    <source>
        <dbReference type="EMBL" id="MCC3298304.1"/>
    </source>
</evidence>
<comment type="caution">
    <text evidence="4">The sequence shown here is derived from an EMBL/GenBank/DDBJ whole genome shotgun (WGS) entry which is preliminary data.</text>
</comment>
<dbReference type="SUPFAM" id="SSF51261">
    <property type="entry name" value="Duplicated hybrid motif"/>
    <property type="match status" value="1"/>
</dbReference>
<dbReference type="Proteomes" id="UP001139158">
    <property type="component" value="Unassembled WGS sequence"/>
</dbReference>
<dbReference type="RefSeq" id="WP_227896177.1">
    <property type="nucleotide sequence ID" value="NZ_CP099466.1"/>
</dbReference>
<feature type="chain" id="PRO_5040814449" evidence="2">
    <location>
        <begin position="30"/>
        <end position="433"/>
    </location>
</feature>
<feature type="signal peptide" evidence="2">
    <location>
        <begin position="1"/>
        <end position="29"/>
    </location>
</feature>
<accession>A0A9X1SF77</accession>
<sequence>MFKKIMGATIAAVVIASTGLVGGLPAAQAAPGAPFKLPYPAGFGYQITQSPSSSFSHNDNYNRHAVDIGMPTGATVVASAAGTVYSSGWDGGGGGYMVLINHGNDRCSQYAHLKTNPLVGYGQSVAQGQHIGYSGSTGNSTAPHLHWNIVNCGNKLSREIPNTVEMGTNYPRGVTAVSQNGLSNGLPGADGERVSDFSGDGQSDVLGVDGNGDFWYYPHSGSGLSARSKIGSGWANHKHVVSADWSGDGAADVIAVDPGGDLYYYPNNNYQLSSATKIGNGWANYKHVMAADWSGDGQADVIGVDAQGDLWYYAHNGTGLSAKVKIGSGWANYKQVMAADWSGDGQADILGVDAQGDLWYYAHNGTGLSAKVKIGSGWANHKQVIASDWSGDGQADILGVDAQGDLWYYAHNGTGLSAKVKIGSDWSTFLHIM</sequence>
<dbReference type="CDD" id="cd12797">
    <property type="entry name" value="M23_peptidase"/>
    <property type="match status" value="1"/>
</dbReference>
<dbReference type="SUPFAM" id="SSF69318">
    <property type="entry name" value="Integrin alpha N-terminal domain"/>
    <property type="match status" value="1"/>
</dbReference>
<proteinExistence type="predicted"/>
<dbReference type="EMBL" id="JAJFZV010000011">
    <property type="protein sequence ID" value="MCC3298304.1"/>
    <property type="molecule type" value="Genomic_DNA"/>
</dbReference>
<name>A0A9X1SF77_9MICC</name>
<gene>
    <name evidence="4" type="ORF">LJ757_10865</name>
</gene>
<protein>
    <submittedName>
        <fullName evidence="4">VCBS repeat domain-containing M23 family metallopeptidase</fullName>
    </submittedName>
</protein>
<dbReference type="Pfam" id="PF13517">
    <property type="entry name" value="FG-GAP_3"/>
    <property type="match status" value="2"/>
</dbReference>
<keyword evidence="5" id="KW-1185">Reference proteome</keyword>
<evidence type="ECO:0000313" key="5">
    <source>
        <dbReference type="Proteomes" id="UP001139158"/>
    </source>
</evidence>
<evidence type="ECO:0000256" key="1">
    <source>
        <dbReference type="ARBA" id="ARBA00022729"/>
    </source>
</evidence>
<dbReference type="AlphaFoldDB" id="A0A9X1SF77"/>
<reference evidence="4" key="1">
    <citation type="submission" date="2021-10" db="EMBL/GenBank/DDBJ databases">
        <title>Novel species in genus Arthrobacter.</title>
        <authorList>
            <person name="Liu Y."/>
        </authorList>
    </citation>
    <scope>NUCLEOTIDE SEQUENCE</scope>
    <source>
        <strain evidence="4">Zg-Y453</strain>
    </source>
</reference>
<organism evidence="4 5">
    <name type="scientific">Arthrobacter caoxuetaonis</name>
    <dbReference type="NCBI Taxonomy" id="2886935"/>
    <lineage>
        <taxon>Bacteria</taxon>
        <taxon>Bacillati</taxon>
        <taxon>Actinomycetota</taxon>
        <taxon>Actinomycetes</taxon>
        <taxon>Micrococcales</taxon>
        <taxon>Micrococcaceae</taxon>
        <taxon>Arthrobacter</taxon>
    </lineage>
</organism>
<dbReference type="PANTHER" id="PTHR44103">
    <property type="entry name" value="PROPROTEIN CONVERTASE P"/>
    <property type="match status" value="1"/>
</dbReference>
<dbReference type="InterPro" id="IPR028994">
    <property type="entry name" value="Integrin_alpha_N"/>
</dbReference>
<dbReference type="InterPro" id="IPR011055">
    <property type="entry name" value="Dup_hybrid_motif"/>
</dbReference>
<dbReference type="InterPro" id="IPR016047">
    <property type="entry name" value="M23ase_b-sheet_dom"/>
</dbReference>
<keyword evidence="1 2" id="KW-0732">Signal</keyword>
<dbReference type="Pfam" id="PF01551">
    <property type="entry name" value="Peptidase_M23"/>
    <property type="match status" value="1"/>
</dbReference>
<feature type="domain" description="M23ase beta-sheet core" evidence="3">
    <location>
        <begin position="64"/>
        <end position="154"/>
    </location>
</feature>
<evidence type="ECO:0000259" key="3">
    <source>
        <dbReference type="Pfam" id="PF01551"/>
    </source>
</evidence>
<evidence type="ECO:0000256" key="2">
    <source>
        <dbReference type="SAM" id="SignalP"/>
    </source>
</evidence>
<dbReference type="Gene3D" id="2.70.70.10">
    <property type="entry name" value="Glucose Permease (Domain IIA)"/>
    <property type="match status" value="1"/>
</dbReference>
<dbReference type="InterPro" id="IPR013517">
    <property type="entry name" value="FG-GAP"/>
</dbReference>
<dbReference type="PANTHER" id="PTHR44103:SF1">
    <property type="entry name" value="PROPROTEIN CONVERTASE P"/>
    <property type="match status" value="1"/>
</dbReference>